<dbReference type="Pfam" id="PF13561">
    <property type="entry name" value="adh_short_C2"/>
    <property type="match status" value="1"/>
</dbReference>
<dbReference type="PRINTS" id="PR00081">
    <property type="entry name" value="GDHRDH"/>
</dbReference>
<dbReference type="AlphaFoldDB" id="A0A7K0CZ36"/>
<feature type="region of interest" description="Disordered" evidence="3">
    <location>
        <begin position="1"/>
        <end position="82"/>
    </location>
</feature>
<dbReference type="PROSITE" id="PS00061">
    <property type="entry name" value="ADH_SHORT"/>
    <property type="match status" value="1"/>
</dbReference>
<comment type="similarity">
    <text evidence="1">Belongs to the short-chain dehydrogenases/reductases (SDR) family.</text>
</comment>
<dbReference type="EC" id="1.3.1.87" evidence="4"/>
<dbReference type="PANTHER" id="PTHR42760:SF135">
    <property type="entry name" value="BLL7886 PROTEIN"/>
    <property type="match status" value="1"/>
</dbReference>
<protein>
    <submittedName>
        <fullName evidence="4">3-phenylpropionate-dihydrodiol/cinnamic acid-dihydrodiol dehydrogenase</fullName>
        <ecNumber evidence="4">1.3.1.87</ecNumber>
    </submittedName>
</protein>
<dbReference type="Gene3D" id="3.40.50.720">
    <property type="entry name" value="NAD(P)-binding Rossmann-like Domain"/>
    <property type="match status" value="1"/>
</dbReference>
<dbReference type="GO" id="GO:0018498">
    <property type="term" value="F:2,3-dihydroxy-2,3-dihydro-phenylpropionate dehydrogenase activity"/>
    <property type="evidence" value="ECO:0007669"/>
    <property type="project" value="UniProtKB-EC"/>
</dbReference>
<evidence type="ECO:0000313" key="4">
    <source>
        <dbReference type="EMBL" id="MQY18755.1"/>
    </source>
</evidence>
<dbReference type="SUPFAM" id="SSF51735">
    <property type="entry name" value="NAD(P)-binding Rossmann-fold domains"/>
    <property type="match status" value="1"/>
</dbReference>
<organism evidence="4 5">
    <name type="scientific">Nocardia macrotermitis</name>
    <dbReference type="NCBI Taxonomy" id="2585198"/>
    <lineage>
        <taxon>Bacteria</taxon>
        <taxon>Bacillati</taxon>
        <taxon>Actinomycetota</taxon>
        <taxon>Actinomycetes</taxon>
        <taxon>Mycobacteriales</taxon>
        <taxon>Nocardiaceae</taxon>
        <taxon>Nocardia</taxon>
    </lineage>
</organism>
<dbReference type="InterPro" id="IPR020904">
    <property type="entry name" value="Sc_DH/Rdtase_CS"/>
</dbReference>
<accession>A0A7K0CZ36</accession>
<evidence type="ECO:0000256" key="1">
    <source>
        <dbReference type="ARBA" id="ARBA00006484"/>
    </source>
</evidence>
<keyword evidence="2 4" id="KW-0560">Oxidoreductase</keyword>
<dbReference type="GO" id="GO:0030497">
    <property type="term" value="P:fatty acid elongation"/>
    <property type="evidence" value="ECO:0007669"/>
    <property type="project" value="TreeGrafter"/>
</dbReference>
<evidence type="ECO:0000256" key="2">
    <source>
        <dbReference type="ARBA" id="ARBA00023002"/>
    </source>
</evidence>
<dbReference type="EMBL" id="WEGK01000003">
    <property type="protein sequence ID" value="MQY18755.1"/>
    <property type="molecule type" value="Genomic_DNA"/>
</dbReference>
<keyword evidence="5" id="KW-1185">Reference proteome</keyword>
<proteinExistence type="inferred from homology"/>
<evidence type="ECO:0000313" key="5">
    <source>
        <dbReference type="Proteomes" id="UP000438448"/>
    </source>
</evidence>
<comment type="caution">
    <text evidence="4">The sequence shown here is derived from an EMBL/GenBank/DDBJ whole genome shotgun (WGS) entry which is preliminary data.</text>
</comment>
<dbReference type="FunFam" id="3.40.50.720:FF:000084">
    <property type="entry name" value="Short-chain dehydrogenase reductase"/>
    <property type="match status" value="1"/>
</dbReference>
<gene>
    <name evidence="4" type="primary">hcaB_2</name>
    <name evidence="4" type="ORF">NRB20_18340</name>
</gene>
<feature type="compositionally biased region" description="Polar residues" evidence="3">
    <location>
        <begin position="1"/>
        <end position="13"/>
    </location>
</feature>
<dbReference type="InterPro" id="IPR036291">
    <property type="entry name" value="NAD(P)-bd_dom_sf"/>
</dbReference>
<sequence>MSAPNTHQPTTRGQHVADNTPGPRPASAPAASMSDAATHASATAARASATAIPTSDAALRASTTPHPTGDTAARTTTSAAPTSDTAARMFDLHDRVAIVTGASSGLGAEVARALSDLGARVAVVARRHDRLTDLAKQIDGTAITCDLSDLEGIGQLVPAVADALGPPEILINAAGNRFGTERAEDEPLTDVRRTMELNLIAPLLLAQQVFPYMRAAGRGSIVNVSSISGRVGVPGIPQASYAASKAGLSGLTAELAVQWARHSIRVNTVAPGFFRSEITDSLYDSERGAEYLRRNTPLPRQAVAGDIAGAIVWLAGDAAAYVTGQTIVVDGGWTAR</sequence>
<dbReference type="Proteomes" id="UP000438448">
    <property type="component" value="Unassembled WGS sequence"/>
</dbReference>
<reference evidence="4 5" key="1">
    <citation type="submission" date="2019-10" db="EMBL/GenBank/DDBJ databases">
        <title>Nocardia macrotermitis sp. nov. and Nocardia aurantia sp. nov., isolated from the gut of fungus growing-termite Macrotermes natalensis.</title>
        <authorList>
            <person name="Benndorf R."/>
            <person name="Schwitalla J."/>
            <person name="Martin K."/>
            <person name="De Beer W."/>
            <person name="Kaster A.-K."/>
            <person name="Vollmers J."/>
            <person name="Poulsen M."/>
            <person name="Beemelmanns C."/>
        </authorList>
    </citation>
    <scope>NUCLEOTIDE SEQUENCE [LARGE SCALE GENOMIC DNA]</scope>
    <source>
        <strain evidence="4 5">RB20</strain>
    </source>
</reference>
<dbReference type="PANTHER" id="PTHR42760">
    <property type="entry name" value="SHORT-CHAIN DEHYDROGENASES/REDUCTASES FAMILY MEMBER"/>
    <property type="match status" value="1"/>
</dbReference>
<feature type="compositionally biased region" description="Low complexity" evidence="3">
    <location>
        <begin position="67"/>
        <end position="82"/>
    </location>
</feature>
<dbReference type="GO" id="GO:0016616">
    <property type="term" value="F:oxidoreductase activity, acting on the CH-OH group of donors, NAD or NADP as acceptor"/>
    <property type="evidence" value="ECO:0007669"/>
    <property type="project" value="TreeGrafter"/>
</dbReference>
<dbReference type="InterPro" id="IPR002347">
    <property type="entry name" value="SDR_fam"/>
</dbReference>
<dbReference type="PRINTS" id="PR00080">
    <property type="entry name" value="SDRFAMILY"/>
</dbReference>
<name>A0A7K0CZ36_9NOCA</name>
<evidence type="ECO:0000256" key="3">
    <source>
        <dbReference type="SAM" id="MobiDB-lite"/>
    </source>
</evidence>
<feature type="compositionally biased region" description="Low complexity" evidence="3">
    <location>
        <begin position="25"/>
        <end position="55"/>
    </location>
</feature>